<dbReference type="RefSeq" id="WP_133151687.1">
    <property type="nucleotide sequence ID" value="NZ_MCZF01000043.1"/>
</dbReference>
<gene>
    <name evidence="2" type="ORF">BCT54_19525</name>
</gene>
<evidence type="ECO:0000313" key="3">
    <source>
        <dbReference type="Proteomes" id="UP000235533"/>
    </source>
</evidence>
<dbReference type="EMBL" id="MCZF01000043">
    <property type="protein sequence ID" value="PMM62184.1"/>
    <property type="molecule type" value="Genomic_DNA"/>
</dbReference>
<dbReference type="InterPro" id="IPR024535">
    <property type="entry name" value="RHGA/B-epi-like_pectate_lyase"/>
</dbReference>
<protein>
    <recommendedName>
        <fullName evidence="1">Rhamnogalacturonase A/B/Epimerase-like pectate lyase domain-containing protein</fullName>
    </recommendedName>
</protein>
<comment type="caution">
    <text evidence="2">The sequence shown here is derived from an EMBL/GenBank/DDBJ whole genome shotgun (WGS) entry which is preliminary data.</text>
</comment>
<dbReference type="InterPro" id="IPR012334">
    <property type="entry name" value="Pectin_lyas_fold"/>
</dbReference>
<name>A0A2N7JU11_VIBSP</name>
<reference evidence="3" key="1">
    <citation type="submission" date="2016-07" db="EMBL/GenBank/DDBJ databases">
        <title>Nontailed viruses are major unrecognized killers of bacteria in the ocean.</title>
        <authorList>
            <person name="Kauffman K."/>
            <person name="Hussain F."/>
            <person name="Yang J."/>
            <person name="Arevalo P."/>
            <person name="Brown J."/>
            <person name="Cutler M."/>
            <person name="Kelly L."/>
            <person name="Polz M.F."/>
        </authorList>
    </citation>
    <scope>NUCLEOTIDE SEQUENCE [LARGE SCALE GENOMIC DNA]</scope>
    <source>
        <strain evidence="3">10N.261.48.B5</strain>
    </source>
</reference>
<proteinExistence type="predicted"/>
<accession>A0A2N7JU11</accession>
<evidence type="ECO:0000313" key="2">
    <source>
        <dbReference type="EMBL" id="PMM62184.1"/>
    </source>
</evidence>
<sequence>SGSVGPINITSVDFSSTLTGVTALQDQSKYKIYNWKYSGYKRNNNKKNNNFFKVENYGAFPDDGKDDINAVQAAIIDAEKNNGGIVVFSEGTYDFNKNNASGNWKSLNIVKSNIVLRGGARTILKQWEISPYINGTETPHLINVVGKVNDKNNQAMIIEDAFRGEHLIKLNNTINFNVGDLIIIRMYSPKTSNGGYSSDLSLELISPLKTEKNWNNFVNWDPFRVVLEVDDVIDINTIKIKQPLPLDVYVKYNADVRQFKTNIRNVGIENLNIEGDYKNIFVHHRSKSEDYGWGAIRISGVADSWVKNVNSSKMVMDFSISDSFNVVLEDISNSGSNGGHSGVTFLRTSFSLVNSFNSQSPRIHTVTLSGRGTMGNVFTNIHSNKLLGESVNMDFHGGGLPSNNLLEVSTDVVVRSGGATGNMPHAGQFNTFWNVDSIDGEFFKYSLYNYSDYRGYWGKQFDGYRLHPKSILIGVRDDDGGSVTINGDDSSDENQWFYRDNINGNVTPYSLFEYQKKQP</sequence>
<dbReference type="Gene3D" id="2.160.20.10">
    <property type="entry name" value="Single-stranded right-handed beta-helix, Pectin lyase-like"/>
    <property type="match status" value="1"/>
</dbReference>
<evidence type="ECO:0000259" key="1">
    <source>
        <dbReference type="Pfam" id="PF12708"/>
    </source>
</evidence>
<dbReference type="AlphaFoldDB" id="A0A2N7JU11"/>
<feature type="non-terminal residue" evidence="2">
    <location>
        <position position="1"/>
    </location>
</feature>
<dbReference type="Pfam" id="PF12708">
    <property type="entry name" value="Pect-lyase_RHGA_epim"/>
    <property type="match status" value="1"/>
</dbReference>
<dbReference type="Proteomes" id="UP000235533">
    <property type="component" value="Unassembled WGS sequence"/>
</dbReference>
<dbReference type="InterPro" id="IPR011050">
    <property type="entry name" value="Pectin_lyase_fold/virulence"/>
</dbReference>
<feature type="domain" description="Rhamnogalacturonase A/B/Epimerase-like pectate lyase" evidence="1">
    <location>
        <begin position="51"/>
        <end position="99"/>
    </location>
</feature>
<organism evidence="2 3">
    <name type="scientific">Vibrio splendidus</name>
    <dbReference type="NCBI Taxonomy" id="29497"/>
    <lineage>
        <taxon>Bacteria</taxon>
        <taxon>Pseudomonadati</taxon>
        <taxon>Pseudomonadota</taxon>
        <taxon>Gammaproteobacteria</taxon>
        <taxon>Vibrionales</taxon>
        <taxon>Vibrionaceae</taxon>
        <taxon>Vibrio</taxon>
    </lineage>
</organism>
<dbReference type="SUPFAM" id="SSF51126">
    <property type="entry name" value="Pectin lyase-like"/>
    <property type="match status" value="1"/>
</dbReference>